<dbReference type="EMBL" id="GGFK01013777">
    <property type="protein sequence ID" value="MBW47098.1"/>
    <property type="molecule type" value="Transcribed_RNA"/>
</dbReference>
<organism evidence="2">
    <name type="scientific">Anopheles triannulatus</name>
    <dbReference type="NCBI Taxonomy" id="58253"/>
    <lineage>
        <taxon>Eukaryota</taxon>
        <taxon>Metazoa</taxon>
        <taxon>Ecdysozoa</taxon>
        <taxon>Arthropoda</taxon>
        <taxon>Hexapoda</taxon>
        <taxon>Insecta</taxon>
        <taxon>Pterygota</taxon>
        <taxon>Neoptera</taxon>
        <taxon>Endopterygota</taxon>
        <taxon>Diptera</taxon>
        <taxon>Nematocera</taxon>
        <taxon>Culicoidea</taxon>
        <taxon>Culicidae</taxon>
        <taxon>Anophelinae</taxon>
        <taxon>Anopheles</taxon>
    </lineage>
</organism>
<dbReference type="AlphaFoldDB" id="A0A2M4B2Q2"/>
<name>A0A2M4B2Q2_9DIPT</name>
<proteinExistence type="predicted"/>
<evidence type="ECO:0000313" key="2">
    <source>
        <dbReference type="EMBL" id="MBW47098.1"/>
    </source>
</evidence>
<evidence type="ECO:0000256" key="1">
    <source>
        <dbReference type="SAM" id="MobiDB-lite"/>
    </source>
</evidence>
<sequence length="208" mass="22400">MVVVCCCSPLSSQPAVAACVACVFGAGCDTVAIAEHTPATAARTQHVPARNSTKGTAQPETGNGAPTAGKWQQRTTRCVSAASQPTGGNPARYDNRHHPSLRPPFSSCSTLHPTLRVPDLVRCHTSPNRFFYAIARRNFNVQSLFLLGSSPAHSFVLSLSLSRSLSLSLWSIAFRQIGELAAARFWGTMFHGDWPGERWLAKGPEGRQ</sequence>
<feature type="region of interest" description="Disordered" evidence="1">
    <location>
        <begin position="42"/>
        <end position="70"/>
    </location>
</feature>
<accession>A0A2M4B2Q2</accession>
<feature type="compositionally biased region" description="Polar residues" evidence="1">
    <location>
        <begin position="50"/>
        <end position="61"/>
    </location>
</feature>
<reference evidence="2" key="1">
    <citation type="submission" date="2018-01" db="EMBL/GenBank/DDBJ databases">
        <title>An insight into the sialome of Amazonian anophelines.</title>
        <authorList>
            <person name="Ribeiro J.M."/>
            <person name="Scarpassa V."/>
            <person name="Calvo E."/>
        </authorList>
    </citation>
    <scope>NUCLEOTIDE SEQUENCE</scope>
    <source>
        <tissue evidence="2">Salivary glands</tissue>
    </source>
</reference>
<protein>
    <submittedName>
        <fullName evidence="2">Putative secreted protein</fullName>
    </submittedName>
</protein>